<dbReference type="PANTHER" id="PTHR12110">
    <property type="entry name" value="HYDROXYPYRUVATE ISOMERASE"/>
    <property type="match status" value="1"/>
</dbReference>
<dbReference type="PANTHER" id="PTHR12110:SF53">
    <property type="entry name" value="BLR5974 PROTEIN"/>
    <property type="match status" value="1"/>
</dbReference>
<feature type="domain" description="Xylose isomerase-like TIM barrel" evidence="1">
    <location>
        <begin position="28"/>
        <end position="268"/>
    </location>
</feature>
<dbReference type="KEGG" id="cheb:HH215_35165"/>
<dbReference type="EMBL" id="CP051680">
    <property type="protein sequence ID" value="QJD83266.1"/>
    <property type="molecule type" value="Genomic_DNA"/>
</dbReference>
<name>A0A7Z2VHR8_9BACL</name>
<evidence type="ECO:0000259" key="1">
    <source>
        <dbReference type="Pfam" id="PF01261"/>
    </source>
</evidence>
<dbReference type="EMBL" id="CP051681">
    <property type="protein sequence ID" value="QJD88497.1"/>
    <property type="molecule type" value="Genomic_DNA"/>
</dbReference>
<evidence type="ECO:0000313" key="4">
    <source>
        <dbReference type="Proteomes" id="UP000502248"/>
    </source>
</evidence>
<keyword evidence="3" id="KW-0614">Plasmid</keyword>
<evidence type="ECO:0000313" key="2">
    <source>
        <dbReference type="EMBL" id="QJD83266.1"/>
    </source>
</evidence>
<reference evidence="2 4" key="1">
    <citation type="submission" date="2020-04" db="EMBL/GenBank/DDBJ databases">
        <title>Genome sequencing of novel species.</title>
        <authorList>
            <person name="Heo J."/>
            <person name="Kim S.-J."/>
            <person name="Kim J.-S."/>
            <person name="Hong S.-B."/>
            <person name="Kwon S.-W."/>
        </authorList>
    </citation>
    <scope>NUCLEOTIDE SEQUENCE [LARGE SCALE GENOMIC DNA]</scope>
    <source>
        <strain evidence="2 4">MFER-1</strain>
        <plasmid evidence="3 4">unnamed1</plasmid>
    </source>
</reference>
<dbReference type="Pfam" id="PF01261">
    <property type="entry name" value="AP_endonuc_2"/>
    <property type="match status" value="1"/>
</dbReference>
<dbReference type="Gene3D" id="3.20.20.150">
    <property type="entry name" value="Divalent-metal-dependent TIM barrel enzymes"/>
    <property type="match status" value="1"/>
</dbReference>
<keyword evidence="4" id="KW-1185">Reference proteome</keyword>
<geneLocation type="plasmid" evidence="3 4">
    <name>unnamed1</name>
</geneLocation>
<gene>
    <name evidence="2" type="ORF">HH215_08845</name>
    <name evidence="3" type="ORF">HH215_35165</name>
</gene>
<protein>
    <submittedName>
        <fullName evidence="2">Sugar phosphate isomerase/epimerase</fullName>
    </submittedName>
</protein>
<dbReference type="InterPro" id="IPR013022">
    <property type="entry name" value="Xyl_isomerase-like_TIM-brl"/>
</dbReference>
<accession>A0A7Z2VHR8</accession>
<organism evidence="2 4">
    <name type="scientific">Cohnella herbarum</name>
    <dbReference type="NCBI Taxonomy" id="2728023"/>
    <lineage>
        <taxon>Bacteria</taxon>
        <taxon>Bacillati</taxon>
        <taxon>Bacillota</taxon>
        <taxon>Bacilli</taxon>
        <taxon>Bacillales</taxon>
        <taxon>Paenibacillaceae</taxon>
        <taxon>Cohnella</taxon>
    </lineage>
</organism>
<dbReference type="InterPro" id="IPR050312">
    <property type="entry name" value="IolE/XylAMocC-like"/>
</dbReference>
<keyword evidence="2" id="KW-0413">Isomerase</keyword>
<dbReference type="InterPro" id="IPR036237">
    <property type="entry name" value="Xyl_isomerase-like_sf"/>
</dbReference>
<dbReference type="GO" id="GO:0016853">
    <property type="term" value="F:isomerase activity"/>
    <property type="evidence" value="ECO:0007669"/>
    <property type="project" value="UniProtKB-KW"/>
</dbReference>
<dbReference type="RefSeq" id="WP_169279563.1">
    <property type="nucleotide sequence ID" value="NZ_CP051680.1"/>
</dbReference>
<dbReference type="SUPFAM" id="SSF51658">
    <property type="entry name" value="Xylose isomerase-like"/>
    <property type="match status" value="1"/>
</dbReference>
<evidence type="ECO:0000313" key="3">
    <source>
        <dbReference type="EMBL" id="QJD88497.1"/>
    </source>
</evidence>
<sequence length="273" mass="30443">MKLSVSMWTFQELIYGGAMDFAAFAEYCASRGVRNVELLDFFVLDKLDECMAVMDKLGLSPAVWSICNDFVQPDETKRLEQINYMIRQIDIAKQIGTPVMRVFSGDVKDEVAFEDSMASITACYAPCIRYAEHAGIKLCLENHGVFAARSGEVTELLDSYRSPAFRSTFDTANFLFVDEAPEVAAERLKGRVDLLHLKDYRHSAQEGEGWPSLNKVWYTGCPLGQGDIPFDSVIRTLRSGGFDGTASIELECDDPIASCDESIAFLRRAGYAE</sequence>
<dbReference type="KEGG" id="cheb:HH215_08845"/>
<dbReference type="Proteomes" id="UP000502248">
    <property type="component" value="Chromosome"/>
</dbReference>
<dbReference type="Proteomes" id="UP000502248">
    <property type="component" value="Plasmid unnamed1"/>
</dbReference>
<proteinExistence type="predicted"/>
<dbReference type="AlphaFoldDB" id="A0A7Z2VHR8"/>